<dbReference type="PROSITE" id="PS50935">
    <property type="entry name" value="SSB"/>
    <property type="match status" value="1"/>
</dbReference>
<dbReference type="Pfam" id="PF00436">
    <property type="entry name" value="SSB"/>
    <property type="match status" value="1"/>
</dbReference>
<evidence type="ECO:0000259" key="5">
    <source>
        <dbReference type="Pfam" id="PF13947"/>
    </source>
</evidence>
<dbReference type="InterPro" id="IPR000424">
    <property type="entry name" value="Primosome_PriB/ssb"/>
</dbReference>
<dbReference type="FunFam" id="2.40.50.140:FF:000160">
    <property type="entry name" value="single-stranded DNA-binding protein, mitochondrial"/>
    <property type="match status" value="1"/>
</dbReference>
<gene>
    <name evidence="6" type="ORF">SVIM_LOCUS63907</name>
</gene>
<dbReference type="InterPro" id="IPR025287">
    <property type="entry name" value="WAK_GUB"/>
</dbReference>
<protein>
    <recommendedName>
        <fullName evidence="5">Wall-associated receptor kinase galacturonan-binding domain-containing protein</fullName>
    </recommendedName>
</protein>
<dbReference type="GO" id="GO:0016020">
    <property type="term" value="C:membrane"/>
    <property type="evidence" value="ECO:0007669"/>
    <property type="project" value="UniProtKB-SubCell"/>
</dbReference>
<feature type="domain" description="Wall-associated receptor kinase galacturonan-binding" evidence="5">
    <location>
        <begin position="292"/>
        <end position="346"/>
    </location>
</feature>
<evidence type="ECO:0000256" key="2">
    <source>
        <dbReference type="ARBA" id="ARBA00022729"/>
    </source>
</evidence>
<organism evidence="6">
    <name type="scientific">Salix viminalis</name>
    <name type="common">Common osier</name>
    <name type="synonym">Basket willow</name>
    <dbReference type="NCBI Taxonomy" id="40686"/>
    <lineage>
        <taxon>Eukaryota</taxon>
        <taxon>Viridiplantae</taxon>
        <taxon>Streptophyta</taxon>
        <taxon>Embryophyta</taxon>
        <taxon>Tracheophyta</taxon>
        <taxon>Spermatophyta</taxon>
        <taxon>Magnoliopsida</taxon>
        <taxon>eudicotyledons</taxon>
        <taxon>Gunneridae</taxon>
        <taxon>Pentapetalae</taxon>
        <taxon>rosids</taxon>
        <taxon>fabids</taxon>
        <taxon>Malpighiales</taxon>
        <taxon>Salicaceae</taxon>
        <taxon>Saliceae</taxon>
        <taxon>Salix</taxon>
    </lineage>
</organism>
<dbReference type="EMBL" id="CAADRP010000258">
    <property type="protein sequence ID" value="VFU25848.1"/>
    <property type="molecule type" value="Genomic_DNA"/>
</dbReference>
<comment type="subcellular location">
    <subcellularLocation>
        <location evidence="1">Membrane</location>
        <topology evidence="1">Single-pass membrane protein</topology>
    </subcellularLocation>
</comment>
<evidence type="ECO:0000256" key="3">
    <source>
        <dbReference type="ARBA" id="ARBA00023125"/>
    </source>
</evidence>
<dbReference type="SUPFAM" id="SSF50249">
    <property type="entry name" value="Nucleic acid-binding proteins"/>
    <property type="match status" value="1"/>
</dbReference>
<reference evidence="6" key="1">
    <citation type="submission" date="2019-03" db="EMBL/GenBank/DDBJ databases">
        <authorList>
            <person name="Mank J."/>
            <person name="Almeida P."/>
        </authorList>
    </citation>
    <scope>NUCLEOTIDE SEQUENCE</scope>
    <source>
        <strain evidence="6">78183</strain>
    </source>
</reference>
<keyword evidence="2" id="KW-0732">Signal</keyword>
<dbReference type="AlphaFoldDB" id="A0A6N2KC02"/>
<dbReference type="GO" id="GO:0030247">
    <property type="term" value="F:polysaccharide binding"/>
    <property type="evidence" value="ECO:0007669"/>
    <property type="project" value="InterPro"/>
</dbReference>
<evidence type="ECO:0000313" key="6">
    <source>
        <dbReference type="EMBL" id="VFU25848.1"/>
    </source>
</evidence>
<dbReference type="InterPro" id="IPR012340">
    <property type="entry name" value="NA-bd_OB-fold"/>
</dbReference>
<sequence length="474" mass="52773">MGSLVLRLAKLLKVRSPVTMPISSQGVGLQRSLTSCYSTASFNSDNEEGKNDKVEEEFDDLLSDKRETRFQGVDPRKGWEFRGVHRAIICGKVGQAPVQKILRNGRTVTIFTVGTGGMFDQRIIGSKDLPKPAQWHRIAVHNDSLGAYAVQQLAKSSSVYVEGDIEIRVYNDSISGEVKNIPEICVRRIRLIRSGENISNISFEDLNIHYCCCHRIIFALFAELPIYRNCESQHGMDIVTSANQFQSSWRLHASLGLFSSLLSLNSRVKKTMFLQVAVLLTLLSHMPALDACPKCGNMVVPYPLSTGDDCGNPRYRIYCNNGALEFLSAPGIYYRILSINPGAYKLVIRPPLIGKNTCYSSDLSVGGLRLDENLPFNISVRNTVMLFNCSDNILLSPLNCSSTSYCRQYEEIEEGSGCKGTLCCHFLKDSSMTSHRIRVRVGGCTAYTSVVDVKPKDPADAWNYGIELQWTSPY</sequence>
<evidence type="ECO:0000256" key="4">
    <source>
        <dbReference type="PROSITE-ProRule" id="PRU00252"/>
    </source>
</evidence>
<keyword evidence="3 4" id="KW-0238">DNA-binding</keyword>
<accession>A0A6N2KC02</accession>
<dbReference type="PANTHER" id="PTHR33355:SF14">
    <property type="entry name" value="WALL-ASSOCIATED RECEPTOR KINASE GALACTURONAN-BINDING DOMAIN-CONTAINING PROTEIN"/>
    <property type="match status" value="1"/>
</dbReference>
<dbReference type="GO" id="GO:0003697">
    <property type="term" value="F:single-stranded DNA binding"/>
    <property type="evidence" value="ECO:0007669"/>
    <property type="project" value="InterPro"/>
</dbReference>
<dbReference type="Gene3D" id="2.40.50.140">
    <property type="entry name" value="Nucleic acid-binding proteins"/>
    <property type="match status" value="1"/>
</dbReference>
<name>A0A6N2KC02_SALVM</name>
<proteinExistence type="predicted"/>
<dbReference type="PANTHER" id="PTHR33355">
    <property type="entry name" value="WALL-ASSOCIATED RECEPTOR KINASE CARBOXY-TERMINAL PROTEIN-RELATED"/>
    <property type="match status" value="1"/>
</dbReference>
<evidence type="ECO:0000256" key="1">
    <source>
        <dbReference type="ARBA" id="ARBA00004167"/>
    </source>
</evidence>
<dbReference type="Pfam" id="PF13947">
    <property type="entry name" value="GUB_WAK_bind"/>
    <property type="match status" value="1"/>
</dbReference>